<evidence type="ECO:0000313" key="3">
    <source>
        <dbReference type="Proteomes" id="UP001237194"/>
    </source>
</evidence>
<dbReference type="Proteomes" id="UP001237194">
    <property type="component" value="Unassembled WGS sequence"/>
</dbReference>
<name>A0ABT7D4V9_9ACTN</name>
<dbReference type="EMBL" id="JARWAF010000002">
    <property type="protein sequence ID" value="MDJ1640037.1"/>
    <property type="molecule type" value="Genomic_DNA"/>
</dbReference>
<reference evidence="2 3" key="1">
    <citation type="submission" date="2023-04" db="EMBL/GenBank/DDBJ databases">
        <title>A novel species of the genus Streptomyces: Streptomyces pakalii sp. nov. isolated from a Mexican soil jungle.</title>
        <authorList>
            <person name="Chavez-Hernandez M.A."/>
            <person name="Ortiz-Alvarez J."/>
            <person name="Villa-Tanaca L."/>
            <person name="Hernandez-Rodriguez C."/>
        </authorList>
    </citation>
    <scope>NUCLEOTIDE SEQUENCE [LARGE SCALE GENOMIC DNA]</scope>
    <source>
        <strain evidence="2 3">ENCB-J15</strain>
    </source>
</reference>
<dbReference type="PANTHER" id="PTHR43798">
    <property type="entry name" value="MONOACYLGLYCEROL LIPASE"/>
    <property type="match status" value="1"/>
</dbReference>
<dbReference type="Pfam" id="PF12697">
    <property type="entry name" value="Abhydrolase_6"/>
    <property type="match status" value="1"/>
</dbReference>
<evidence type="ECO:0000313" key="2">
    <source>
        <dbReference type="EMBL" id="MDJ1640037.1"/>
    </source>
</evidence>
<comment type="caution">
    <text evidence="2">The sequence shown here is derived from an EMBL/GenBank/DDBJ whole genome shotgun (WGS) entry which is preliminary data.</text>
</comment>
<dbReference type="SUPFAM" id="SSF53474">
    <property type="entry name" value="alpha/beta-Hydrolases"/>
    <property type="match status" value="1"/>
</dbReference>
<dbReference type="GO" id="GO:0016787">
    <property type="term" value="F:hydrolase activity"/>
    <property type="evidence" value="ECO:0007669"/>
    <property type="project" value="UniProtKB-KW"/>
</dbReference>
<accession>A0ABT7D4V9</accession>
<keyword evidence="3" id="KW-1185">Reference proteome</keyword>
<sequence>MSEHIEVHGSSGPPVLLLPGGHVSCHGFYPGYAEALVADPGARVIVHDRPGTGRSTVPGTLAGASGHLHALVGRLGMGPVVVVGQSLGGDVALLFARDFPEDVAGLVLLDPVPCGDVGLARLLERRYAGLARVARVPPVRRLIRRLMRATAEREIAKRGLRGSVADALEWSTDIDVRELARALEGLSALAEGFCPSDLPRGVPAAIVSADHQPGRIGDGARAAHARVAAALGVPVTRWPGTSHSLHLEQPERTIEVIRAVVRRTTDHA</sequence>
<gene>
    <name evidence="2" type="ORF">P5W92_06385</name>
</gene>
<dbReference type="Gene3D" id="3.40.50.1820">
    <property type="entry name" value="alpha/beta hydrolase"/>
    <property type="match status" value="1"/>
</dbReference>
<evidence type="ECO:0000259" key="1">
    <source>
        <dbReference type="Pfam" id="PF12697"/>
    </source>
</evidence>
<dbReference type="PANTHER" id="PTHR43798:SF33">
    <property type="entry name" value="HYDROLASE, PUTATIVE (AFU_ORTHOLOGUE AFUA_2G14860)-RELATED"/>
    <property type="match status" value="1"/>
</dbReference>
<protein>
    <submittedName>
        <fullName evidence="2">Alpha/beta hydrolase</fullName>
    </submittedName>
</protein>
<dbReference type="RefSeq" id="WP_283891968.1">
    <property type="nucleotide sequence ID" value="NZ_JARWAF010000002.1"/>
</dbReference>
<proteinExistence type="predicted"/>
<keyword evidence="2" id="KW-0378">Hydrolase</keyword>
<dbReference type="InterPro" id="IPR029058">
    <property type="entry name" value="AB_hydrolase_fold"/>
</dbReference>
<dbReference type="InterPro" id="IPR050266">
    <property type="entry name" value="AB_hydrolase_sf"/>
</dbReference>
<feature type="domain" description="AB hydrolase-1" evidence="1">
    <location>
        <begin position="15"/>
        <end position="255"/>
    </location>
</feature>
<organism evidence="2 3">
    <name type="scientific">Streptomyces pakalii</name>
    <dbReference type="NCBI Taxonomy" id="3036494"/>
    <lineage>
        <taxon>Bacteria</taxon>
        <taxon>Bacillati</taxon>
        <taxon>Actinomycetota</taxon>
        <taxon>Actinomycetes</taxon>
        <taxon>Kitasatosporales</taxon>
        <taxon>Streptomycetaceae</taxon>
        <taxon>Streptomyces</taxon>
    </lineage>
</organism>
<dbReference type="PRINTS" id="PR00111">
    <property type="entry name" value="ABHYDROLASE"/>
</dbReference>
<dbReference type="InterPro" id="IPR000073">
    <property type="entry name" value="AB_hydrolase_1"/>
</dbReference>